<evidence type="ECO:0000313" key="2">
    <source>
        <dbReference type="Proteomes" id="UP000276603"/>
    </source>
</evidence>
<dbReference type="AlphaFoldDB" id="A0A3B0CF86"/>
<dbReference type="RefSeq" id="WP_120710561.1">
    <property type="nucleotide sequence ID" value="NZ_RBCJ01000001.1"/>
</dbReference>
<dbReference type="OrthoDB" id="7063125at2"/>
<protein>
    <recommendedName>
        <fullName evidence="3">GIY-YIG domain-containing protein</fullName>
    </recommendedName>
</protein>
<proteinExistence type="predicted"/>
<dbReference type="EMBL" id="RBCJ01000001">
    <property type="protein sequence ID" value="RKN83354.1"/>
    <property type="molecule type" value="Genomic_DNA"/>
</dbReference>
<evidence type="ECO:0000313" key="1">
    <source>
        <dbReference type="EMBL" id="RKN83354.1"/>
    </source>
</evidence>
<name>A0A3B0CF86_9FLAO</name>
<dbReference type="Proteomes" id="UP000276603">
    <property type="component" value="Unassembled WGS sequence"/>
</dbReference>
<evidence type="ECO:0008006" key="3">
    <source>
        <dbReference type="Google" id="ProtNLM"/>
    </source>
</evidence>
<organism evidence="1 2">
    <name type="scientific">Ulvibacterium marinum</name>
    <dbReference type="NCBI Taxonomy" id="2419782"/>
    <lineage>
        <taxon>Bacteria</taxon>
        <taxon>Pseudomonadati</taxon>
        <taxon>Bacteroidota</taxon>
        <taxon>Flavobacteriia</taxon>
        <taxon>Flavobacteriales</taxon>
        <taxon>Flavobacteriaceae</taxon>
        <taxon>Ulvibacterium</taxon>
    </lineage>
</organism>
<reference evidence="1 2" key="1">
    <citation type="submission" date="2018-10" db="EMBL/GenBank/DDBJ databases">
        <title>Ulvibacterium marinum gen. nov., sp. nov., a novel marine bacterium of the family Flavobacteriaceae, isolated from a culture of the green alga Ulva prolifera.</title>
        <authorList>
            <person name="Zhang Z."/>
        </authorList>
    </citation>
    <scope>NUCLEOTIDE SEQUENCE [LARGE SCALE GENOMIC DNA]</scope>
    <source>
        <strain evidence="1 2">CCMM003</strain>
    </source>
</reference>
<gene>
    <name evidence="1" type="ORF">D7Z94_05890</name>
</gene>
<keyword evidence="2" id="KW-1185">Reference proteome</keyword>
<accession>A0A3B0CF86</accession>
<sequence>MKTGNYRIIDKDFWYKIKNDFPIGGGVYELYCMNKYGKTIPVNRMLGTDDEGLLYIGKAGSFLDRVIELKKSISPDYNSRGHECGARYKASKGIQEIYPYENLFVYLTSSENERILEIEKLNGYLEKFGEFPPLNRMG</sequence>
<comment type="caution">
    <text evidence="1">The sequence shown here is derived from an EMBL/GenBank/DDBJ whole genome shotgun (WGS) entry which is preliminary data.</text>
</comment>